<name>A0ABV9WCM5_9ACTN</name>
<keyword evidence="4" id="KW-1185">Reference proteome</keyword>
<accession>A0ABV9WCM5</accession>
<feature type="compositionally biased region" description="Low complexity" evidence="1">
    <location>
        <begin position="210"/>
        <end position="220"/>
    </location>
</feature>
<gene>
    <name evidence="3" type="ORF">ACFPIJ_45250</name>
</gene>
<comment type="caution">
    <text evidence="3">The sequence shown here is derived from an EMBL/GenBank/DDBJ whole genome shotgun (WGS) entry which is preliminary data.</text>
</comment>
<dbReference type="EMBL" id="JBHSIU010000068">
    <property type="protein sequence ID" value="MFC5005026.1"/>
    <property type="molecule type" value="Genomic_DNA"/>
</dbReference>
<evidence type="ECO:0000256" key="1">
    <source>
        <dbReference type="SAM" id="MobiDB-lite"/>
    </source>
</evidence>
<protein>
    <submittedName>
        <fullName evidence="3">Uncharacterized protein</fullName>
    </submittedName>
</protein>
<keyword evidence="2" id="KW-0472">Membrane</keyword>
<keyword evidence="2" id="KW-0812">Transmembrane</keyword>
<dbReference type="Proteomes" id="UP001595912">
    <property type="component" value="Unassembled WGS sequence"/>
</dbReference>
<proteinExistence type="predicted"/>
<keyword evidence="2" id="KW-1133">Transmembrane helix</keyword>
<evidence type="ECO:0000256" key="2">
    <source>
        <dbReference type="SAM" id="Phobius"/>
    </source>
</evidence>
<organism evidence="3 4">
    <name type="scientific">Dactylosporangium cerinum</name>
    <dbReference type="NCBI Taxonomy" id="1434730"/>
    <lineage>
        <taxon>Bacteria</taxon>
        <taxon>Bacillati</taxon>
        <taxon>Actinomycetota</taxon>
        <taxon>Actinomycetes</taxon>
        <taxon>Micromonosporales</taxon>
        <taxon>Micromonosporaceae</taxon>
        <taxon>Dactylosporangium</taxon>
    </lineage>
</organism>
<feature type="transmembrane region" description="Helical" evidence="2">
    <location>
        <begin position="139"/>
        <end position="165"/>
    </location>
</feature>
<feature type="compositionally biased region" description="Basic residues" evidence="1">
    <location>
        <begin position="248"/>
        <end position="264"/>
    </location>
</feature>
<reference evidence="4" key="1">
    <citation type="journal article" date="2019" name="Int. J. Syst. Evol. Microbiol.">
        <title>The Global Catalogue of Microorganisms (GCM) 10K type strain sequencing project: providing services to taxonomists for standard genome sequencing and annotation.</title>
        <authorList>
            <consortium name="The Broad Institute Genomics Platform"/>
            <consortium name="The Broad Institute Genome Sequencing Center for Infectious Disease"/>
            <person name="Wu L."/>
            <person name="Ma J."/>
        </authorList>
    </citation>
    <scope>NUCLEOTIDE SEQUENCE [LARGE SCALE GENOMIC DNA]</scope>
    <source>
        <strain evidence="4">CGMCC 4.7152</strain>
    </source>
</reference>
<feature type="transmembrane region" description="Helical" evidence="2">
    <location>
        <begin position="97"/>
        <end position="119"/>
    </location>
</feature>
<sequence length="264" mass="28897">MPTGPVALHDLRYLDEGDRVVVGRTDCDSYGVFPPDGAALLRELDGGRAPQDAAVWYTDRYGEPVDIDEFLDTLRDLDFLSPDGTAEHAAPPRWQKLGVALFSPVAWAGYAALVVVAVAVCVADPRLAPARGNVFFTDYLLIVELTILFGQLPFVVLHELFHLLAGRRLGLHSSMHLGHRLYFLVAETKLRRGPPRPAQGERLGQHRGVAGLAAAAGPAPRVQPHVQRERPGPHRHAPGRPGGGDAPHRRRHRADGGHVRRRRA</sequence>
<feature type="region of interest" description="Disordered" evidence="1">
    <location>
        <begin position="210"/>
        <end position="264"/>
    </location>
</feature>
<dbReference type="RefSeq" id="WP_380125477.1">
    <property type="nucleotide sequence ID" value="NZ_JBHSIU010000068.1"/>
</dbReference>
<evidence type="ECO:0000313" key="4">
    <source>
        <dbReference type="Proteomes" id="UP001595912"/>
    </source>
</evidence>
<evidence type="ECO:0000313" key="3">
    <source>
        <dbReference type="EMBL" id="MFC5005026.1"/>
    </source>
</evidence>